<dbReference type="EMBL" id="LRGB01003341">
    <property type="protein sequence ID" value="KZS03111.1"/>
    <property type="molecule type" value="Genomic_DNA"/>
</dbReference>
<dbReference type="Proteomes" id="UP000076858">
    <property type="component" value="Unassembled WGS sequence"/>
</dbReference>
<dbReference type="OrthoDB" id="7694209at2759"/>
<accession>A0A164KB45</accession>
<protein>
    <recommendedName>
        <fullName evidence="3">Ubiquitin-like protease family profile domain-containing protein</fullName>
    </recommendedName>
</protein>
<keyword evidence="2" id="KW-1185">Reference proteome</keyword>
<dbReference type="Gene3D" id="3.40.395.10">
    <property type="entry name" value="Adenoviral Proteinase, Chain A"/>
    <property type="match status" value="1"/>
</dbReference>
<dbReference type="AlphaFoldDB" id="A0A164KB45"/>
<proteinExistence type="predicted"/>
<dbReference type="PANTHER" id="PTHR34718">
    <property type="entry name" value="PHD-TYPE DOMAIN-CONTAINING PROTEIN"/>
    <property type="match status" value="1"/>
</dbReference>
<comment type="caution">
    <text evidence="1">The sequence shown here is derived from an EMBL/GenBank/DDBJ whole genome shotgun (WGS) entry which is preliminary data.</text>
</comment>
<gene>
    <name evidence="1" type="ORF">APZ42_034232</name>
</gene>
<evidence type="ECO:0008006" key="3">
    <source>
        <dbReference type="Google" id="ProtNLM"/>
    </source>
</evidence>
<dbReference type="InterPro" id="IPR038765">
    <property type="entry name" value="Papain-like_cys_pep_sf"/>
</dbReference>
<name>A0A164KB45_9CRUS</name>
<evidence type="ECO:0000313" key="1">
    <source>
        <dbReference type="EMBL" id="KZS03111.1"/>
    </source>
</evidence>
<dbReference type="SUPFAM" id="SSF54001">
    <property type="entry name" value="Cysteine proteinases"/>
    <property type="match status" value="1"/>
</dbReference>
<dbReference type="PANTHER" id="PTHR34718:SF2">
    <property type="entry name" value="PHD-TYPE DOMAIN-CONTAINING PROTEIN"/>
    <property type="match status" value="1"/>
</dbReference>
<evidence type="ECO:0000313" key="2">
    <source>
        <dbReference type="Proteomes" id="UP000076858"/>
    </source>
</evidence>
<organism evidence="1 2">
    <name type="scientific">Daphnia magna</name>
    <dbReference type="NCBI Taxonomy" id="35525"/>
    <lineage>
        <taxon>Eukaryota</taxon>
        <taxon>Metazoa</taxon>
        <taxon>Ecdysozoa</taxon>
        <taxon>Arthropoda</taxon>
        <taxon>Crustacea</taxon>
        <taxon>Branchiopoda</taxon>
        <taxon>Diplostraca</taxon>
        <taxon>Cladocera</taxon>
        <taxon>Anomopoda</taxon>
        <taxon>Daphniidae</taxon>
        <taxon>Daphnia</taxon>
    </lineage>
</organism>
<sequence length="508" mass="57237">MVAASGMRQRPKEKKRPPILFPLNGGFHQRGRAEVGRLKLCLFHLCCHHVSIQLVGEKSHGLLKISLLDSLTKARTFDTHADIVAFIKQLEEEFIYLRRQETKTNHPVSEEHLQTYARKKHMAPEAIDFTKSTLSTGGQPTKVQNLLLEKFCSHLISKDLINLKQTLTDEPIVKTIVYFFMDCSSSTVCSRGRPKENHGYFNSYLKEAKRRRAERNDLDDRLDEEAAILSEEAAAITKEKSIFKNDVPVTTSAGVSHVSKMDVPIKAKNADVPSDNEMDISIVTSPINDPHDDQMEVLIASAATTDDAPVECVTSNEHSCRKIRDCSRQPYLFLDKPQMITKTNKLMFGDINKAQSILKKQYPAIDGLFCCTIEGSLEFSRVQGEQWMQILYDGSDHWVLVSKGFTQPEHVLVYHSCPGKPWRKEHILSCMSSLFQTSNEKMTYIIKGCQRQSNGYDCGVFAIAFATSLAIGEDPATRLYDPIKLRPHLVNCLALGKLTAFSIIPKSM</sequence>
<reference evidence="1 2" key="1">
    <citation type="submission" date="2016-03" db="EMBL/GenBank/DDBJ databases">
        <title>EvidentialGene: Evidence-directed Construction of Genes on Genomes.</title>
        <authorList>
            <person name="Gilbert D.G."/>
            <person name="Choi J.-H."/>
            <person name="Mockaitis K."/>
            <person name="Colbourne J."/>
            <person name="Pfrender M."/>
        </authorList>
    </citation>
    <scope>NUCLEOTIDE SEQUENCE [LARGE SCALE GENOMIC DNA]</scope>
    <source>
        <strain evidence="1 2">Xinb3</strain>
        <tissue evidence="1">Complete organism</tissue>
    </source>
</reference>